<evidence type="ECO:0000256" key="1">
    <source>
        <dbReference type="SAM" id="MobiDB-lite"/>
    </source>
</evidence>
<sequence length="111" mass="11781">MVVSGRVYEDKASGETKSSGGSPAPNPQTGTPLSSLPTDYSFSLRHRNLLRLADLLGYDSVQLSDQPTAITASPHPGEIELSLLPVLMTSTTVWPRPADLGPSLQTGRSSF</sequence>
<reference evidence="2 3" key="1">
    <citation type="journal article" date="2021" name="Elife">
        <title>Chloroplast acquisition without the gene transfer in kleptoplastic sea slugs, Plakobranchus ocellatus.</title>
        <authorList>
            <person name="Maeda T."/>
            <person name="Takahashi S."/>
            <person name="Yoshida T."/>
            <person name="Shimamura S."/>
            <person name="Takaki Y."/>
            <person name="Nagai Y."/>
            <person name="Toyoda A."/>
            <person name="Suzuki Y."/>
            <person name="Arimoto A."/>
            <person name="Ishii H."/>
            <person name="Satoh N."/>
            <person name="Nishiyama T."/>
            <person name="Hasebe M."/>
            <person name="Maruyama T."/>
            <person name="Minagawa J."/>
            <person name="Obokata J."/>
            <person name="Shigenobu S."/>
        </authorList>
    </citation>
    <scope>NUCLEOTIDE SEQUENCE [LARGE SCALE GENOMIC DNA]</scope>
</reference>
<dbReference type="AlphaFoldDB" id="A0AAV4AVM3"/>
<accession>A0AAV4AVM3</accession>
<gene>
    <name evidence="2" type="ORF">PoB_003692400</name>
</gene>
<evidence type="ECO:0000313" key="2">
    <source>
        <dbReference type="EMBL" id="GFO10419.1"/>
    </source>
</evidence>
<comment type="caution">
    <text evidence="2">The sequence shown here is derived from an EMBL/GenBank/DDBJ whole genome shotgun (WGS) entry which is preliminary data.</text>
</comment>
<name>A0AAV4AVM3_9GAST</name>
<dbReference type="Proteomes" id="UP000735302">
    <property type="component" value="Unassembled WGS sequence"/>
</dbReference>
<evidence type="ECO:0000313" key="3">
    <source>
        <dbReference type="Proteomes" id="UP000735302"/>
    </source>
</evidence>
<dbReference type="EMBL" id="BLXT01004163">
    <property type="protein sequence ID" value="GFO10419.1"/>
    <property type="molecule type" value="Genomic_DNA"/>
</dbReference>
<keyword evidence="3" id="KW-1185">Reference proteome</keyword>
<organism evidence="2 3">
    <name type="scientific">Plakobranchus ocellatus</name>
    <dbReference type="NCBI Taxonomy" id="259542"/>
    <lineage>
        <taxon>Eukaryota</taxon>
        <taxon>Metazoa</taxon>
        <taxon>Spiralia</taxon>
        <taxon>Lophotrochozoa</taxon>
        <taxon>Mollusca</taxon>
        <taxon>Gastropoda</taxon>
        <taxon>Heterobranchia</taxon>
        <taxon>Euthyneura</taxon>
        <taxon>Panpulmonata</taxon>
        <taxon>Sacoglossa</taxon>
        <taxon>Placobranchoidea</taxon>
        <taxon>Plakobranchidae</taxon>
        <taxon>Plakobranchus</taxon>
    </lineage>
</organism>
<proteinExistence type="predicted"/>
<feature type="compositionally biased region" description="Polar residues" evidence="1">
    <location>
        <begin position="15"/>
        <end position="38"/>
    </location>
</feature>
<feature type="region of interest" description="Disordered" evidence="1">
    <location>
        <begin position="1"/>
        <end position="38"/>
    </location>
</feature>
<protein>
    <submittedName>
        <fullName evidence="2">Uncharacterized protein</fullName>
    </submittedName>
</protein>